<proteinExistence type="predicted"/>
<protein>
    <submittedName>
        <fullName evidence="1">Uncharacterized protein</fullName>
    </submittedName>
</protein>
<organism evidence="1 2">
    <name type="scientific">Protea cynaroides</name>
    <dbReference type="NCBI Taxonomy" id="273540"/>
    <lineage>
        <taxon>Eukaryota</taxon>
        <taxon>Viridiplantae</taxon>
        <taxon>Streptophyta</taxon>
        <taxon>Embryophyta</taxon>
        <taxon>Tracheophyta</taxon>
        <taxon>Spermatophyta</taxon>
        <taxon>Magnoliopsida</taxon>
        <taxon>Proteales</taxon>
        <taxon>Proteaceae</taxon>
        <taxon>Protea</taxon>
    </lineage>
</organism>
<gene>
    <name evidence="1" type="ORF">NE237_027005</name>
</gene>
<sequence>MSGPCSLASFASDSLGLLPSSKRLPTMGRGTGPGGSFLLDPLIGLLRLVPKTRAEIHARRLHSTKNDRPNVNVKNSMLCFHYLPASGFELLLSEESLVCIYRIASGCGRQI</sequence>
<accession>A0A9Q0GM42</accession>
<dbReference type="AlphaFoldDB" id="A0A9Q0GM42"/>
<dbReference type="Proteomes" id="UP001141806">
    <property type="component" value="Unassembled WGS sequence"/>
</dbReference>
<evidence type="ECO:0000313" key="2">
    <source>
        <dbReference type="Proteomes" id="UP001141806"/>
    </source>
</evidence>
<evidence type="ECO:0000313" key="1">
    <source>
        <dbReference type="EMBL" id="KAJ4950173.1"/>
    </source>
</evidence>
<keyword evidence="2" id="KW-1185">Reference proteome</keyword>
<dbReference type="EMBL" id="JAMYWD010000012">
    <property type="protein sequence ID" value="KAJ4950173.1"/>
    <property type="molecule type" value="Genomic_DNA"/>
</dbReference>
<reference evidence="1" key="1">
    <citation type="journal article" date="2023" name="Plant J.">
        <title>The genome of the king protea, Protea cynaroides.</title>
        <authorList>
            <person name="Chang J."/>
            <person name="Duong T.A."/>
            <person name="Schoeman C."/>
            <person name="Ma X."/>
            <person name="Roodt D."/>
            <person name="Barker N."/>
            <person name="Li Z."/>
            <person name="Van de Peer Y."/>
            <person name="Mizrachi E."/>
        </authorList>
    </citation>
    <scope>NUCLEOTIDE SEQUENCE</scope>
    <source>
        <tissue evidence="1">Young leaves</tissue>
    </source>
</reference>
<comment type="caution">
    <text evidence="1">The sequence shown here is derived from an EMBL/GenBank/DDBJ whole genome shotgun (WGS) entry which is preliminary data.</text>
</comment>
<name>A0A9Q0GM42_9MAGN</name>